<organism evidence="1 2">
    <name type="scientific">Aristolochia fimbriata</name>
    <name type="common">White veined hardy Dutchman's pipe vine</name>
    <dbReference type="NCBI Taxonomy" id="158543"/>
    <lineage>
        <taxon>Eukaryota</taxon>
        <taxon>Viridiplantae</taxon>
        <taxon>Streptophyta</taxon>
        <taxon>Embryophyta</taxon>
        <taxon>Tracheophyta</taxon>
        <taxon>Spermatophyta</taxon>
        <taxon>Magnoliopsida</taxon>
        <taxon>Magnoliidae</taxon>
        <taxon>Piperales</taxon>
        <taxon>Aristolochiaceae</taxon>
        <taxon>Aristolochia</taxon>
    </lineage>
</organism>
<dbReference type="Proteomes" id="UP000825729">
    <property type="component" value="Unassembled WGS sequence"/>
</dbReference>
<reference evidence="1 2" key="1">
    <citation type="submission" date="2021-07" db="EMBL/GenBank/DDBJ databases">
        <title>The Aristolochia fimbriata genome: insights into angiosperm evolution, floral development and chemical biosynthesis.</title>
        <authorList>
            <person name="Jiao Y."/>
        </authorList>
    </citation>
    <scope>NUCLEOTIDE SEQUENCE [LARGE SCALE GENOMIC DNA]</scope>
    <source>
        <strain evidence="1">IBCAS-2021</strain>
        <tissue evidence="1">Leaf</tissue>
    </source>
</reference>
<comment type="caution">
    <text evidence="1">The sequence shown here is derived from an EMBL/GenBank/DDBJ whole genome shotgun (WGS) entry which is preliminary data.</text>
</comment>
<dbReference type="PANTHER" id="PTHR36037">
    <property type="entry name" value="RNA-DIRECTED DNA POLYMERASE (REVERSE TRANSCRIPTASE)-RELATED FAMILY PROTEIN"/>
    <property type="match status" value="1"/>
</dbReference>
<sequence length="402" mass="45825">MELEATRSRVKELIDQHSGRSYDTNVDKIPDDFILQLDRESVKINEEFSALGLLGREDLEECIEHVKKEIGSAQECNAKISNEINVLNETILGESVQLERDLEQFQTDLEYFTSRGLENSQDEATVRDFISEGYGNCQSDACRFDNFEILELLHLIEESSSTLSTLEDLDCEVQRVKLLKQIEDIISAVEVIEFDGNCIRLSVKTFVSKSESRLNQHWQEFLNAQSVVEHEILIELTDGTLHFQNVKIFPDDVFIKEVVDAAKLRRQSSLPPLLEMQLSLGWLIRKIQERIHLSSLRALVVKNANRSRHSFEYFDNDETITSHLVEGIKAVMKISHGWPASISPLKLVVLANSENDSVEVPSNVLYEVKELANSLDNQVRHDLVGFANAIEQILVKKKSVEQ</sequence>
<protein>
    <submittedName>
        <fullName evidence="1">Uncharacterized protein</fullName>
    </submittedName>
</protein>
<dbReference type="AlphaFoldDB" id="A0AAV7EAE4"/>
<dbReference type="PANTHER" id="PTHR36037:SF1">
    <property type="entry name" value="RNA-DIRECTED DNA POLYMERASE (REVERSE TRANSCRIPTASE)-RELATED FAMILY PROTEIN"/>
    <property type="match status" value="1"/>
</dbReference>
<name>A0AAV7EAE4_ARIFI</name>
<evidence type="ECO:0000313" key="1">
    <source>
        <dbReference type="EMBL" id="KAG9445820.1"/>
    </source>
</evidence>
<keyword evidence="2" id="KW-1185">Reference proteome</keyword>
<proteinExistence type="predicted"/>
<accession>A0AAV7EAE4</accession>
<dbReference type="EMBL" id="JAINDJ010000005">
    <property type="protein sequence ID" value="KAG9445820.1"/>
    <property type="molecule type" value="Genomic_DNA"/>
</dbReference>
<evidence type="ECO:0000313" key="2">
    <source>
        <dbReference type="Proteomes" id="UP000825729"/>
    </source>
</evidence>
<gene>
    <name evidence="1" type="ORF">H6P81_011948</name>
</gene>